<sequence>MATLTVWKFPSAEGAESVETSLKSLQKEGLIKIVDAAVVSWPADRAKPRTKQLLNLVGAGALGGTFWGMLFGLIFLMPLLGAAIGAAAGALGGKLADVGIDDDFIAEVKEQVTPGTSALFLLTTDEVPDRIGRALPHGGAELLHSNLDARSEERLREIFGDDAA</sequence>
<dbReference type="RefSeq" id="WP_344511295.1">
    <property type="nucleotide sequence ID" value="NZ_BAAATU010000019.1"/>
</dbReference>
<comment type="caution">
    <text evidence="2">The sequence shown here is derived from an EMBL/GenBank/DDBJ whole genome shotgun (WGS) entry which is preliminary data.</text>
</comment>
<protein>
    <submittedName>
        <fullName evidence="2">DUF1269 domain-containing protein</fullName>
    </submittedName>
</protein>
<keyword evidence="1" id="KW-0812">Transmembrane</keyword>
<keyword evidence="1" id="KW-0472">Membrane</keyword>
<evidence type="ECO:0000313" key="2">
    <source>
        <dbReference type="EMBL" id="MFC5915235.1"/>
    </source>
</evidence>
<dbReference type="Pfam" id="PF06897">
    <property type="entry name" value="DUF1269"/>
    <property type="match status" value="1"/>
</dbReference>
<name>A0ABW1GN57_9ACTN</name>
<evidence type="ECO:0000256" key="1">
    <source>
        <dbReference type="SAM" id="Phobius"/>
    </source>
</evidence>
<keyword evidence="1" id="KW-1133">Transmembrane helix</keyword>
<reference evidence="3" key="1">
    <citation type="journal article" date="2019" name="Int. J. Syst. Evol. Microbiol.">
        <title>The Global Catalogue of Microorganisms (GCM) 10K type strain sequencing project: providing services to taxonomists for standard genome sequencing and annotation.</title>
        <authorList>
            <consortium name="The Broad Institute Genomics Platform"/>
            <consortium name="The Broad Institute Genome Sequencing Center for Infectious Disease"/>
            <person name="Wu L."/>
            <person name="Ma J."/>
        </authorList>
    </citation>
    <scope>NUCLEOTIDE SEQUENCE [LARGE SCALE GENOMIC DNA]</scope>
    <source>
        <strain evidence="3">JCM 4147</strain>
    </source>
</reference>
<gene>
    <name evidence="2" type="ORF">ACFP1B_17675</name>
</gene>
<evidence type="ECO:0000313" key="3">
    <source>
        <dbReference type="Proteomes" id="UP001596200"/>
    </source>
</evidence>
<keyword evidence="3" id="KW-1185">Reference proteome</keyword>
<organism evidence="2 3">
    <name type="scientific">Streptomyces pulveraceus</name>
    <dbReference type="NCBI Taxonomy" id="68258"/>
    <lineage>
        <taxon>Bacteria</taxon>
        <taxon>Bacillati</taxon>
        <taxon>Actinomycetota</taxon>
        <taxon>Actinomycetes</taxon>
        <taxon>Kitasatosporales</taxon>
        <taxon>Streptomycetaceae</taxon>
        <taxon>Streptomyces</taxon>
    </lineage>
</organism>
<dbReference type="EMBL" id="JBHSPU010000016">
    <property type="protein sequence ID" value="MFC5915235.1"/>
    <property type="molecule type" value="Genomic_DNA"/>
</dbReference>
<dbReference type="InterPro" id="IPR009200">
    <property type="entry name" value="DUF1269_membrane"/>
</dbReference>
<accession>A0ABW1GN57</accession>
<feature type="transmembrane region" description="Helical" evidence="1">
    <location>
        <begin position="53"/>
        <end position="77"/>
    </location>
</feature>
<dbReference type="Proteomes" id="UP001596200">
    <property type="component" value="Unassembled WGS sequence"/>
</dbReference>
<proteinExistence type="predicted"/>